<dbReference type="RefSeq" id="WP_162549363.1">
    <property type="nucleotide sequence ID" value="NZ_AP017372.2"/>
</dbReference>
<feature type="chain" id="PRO_5007071609" description="CAAX prenyl protease 2/Lysostaphin resistance protein A-like domain-containing protein" evidence="1">
    <location>
        <begin position="29"/>
        <end position="309"/>
    </location>
</feature>
<evidence type="ECO:0000313" key="3">
    <source>
        <dbReference type="EMBL" id="BAU57633.1"/>
    </source>
</evidence>
<evidence type="ECO:0000313" key="4">
    <source>
        <dbReference type="Proteomes" id="UP000218890"/>
    </source>
</evidence>
<keyword evidence="1" id="KW-0732">Signal</keyword>
<dbReference type="EMBL" id="AP017372">
    <property type="protein sequence ID" value="BAU57633.1"/>
    <property type="molecule type" value="Genomic_DNA"/>
</dbReference>
<dbReference type="InterPro" id="IPR003675">
    <property type="entry name" value="Rce1/LyrA-like_dom"/>
</dbReference>
<dbReference type="GO" id="GO:0080120">
    <property type="term" value="P:CAAX-box protein maturation"/>
    <property type="evidence" value="ECO:0007669"/>
    <property type="project" value="UniProtKB-ARBA"/>
</dbReference>
<gene>
    <name evidence="3" type="ORF">HH1059_09390</name>
</gene>
<accession>A0A0X8XA00</accession>
<evidence type="ECO:0000259" key="2">
    <source>
        <dbReference type="Pfam" id="PF02517"/>
    </source>
</evidence>
<protein>
    <recommendedName>
        <fullName evidence="2">CAAX prenyl protease 2/Lysostaphin resistance protein A-like domain-containing protein</fullName>
    </recommendedName>
</protein>
<sequence length="309" mass="34388">MGFNATTALNHLLLFFLLLAGISPTAQAAAIGSPAGWAAAGSLILPGSGQLYNHQPVRAAGHFSTFLGSGIAASYYYDRDDFIEFDDRYDEDEEIIYTNRTTERAEVAERVMLSSMFYSSYDAYMQRRLMQDNLGYRTPAHYEFIQELALAPFNREYLTRWTTLVPIGIAASALTLGADDSWVTERKDGMTRDEAAAYQFPKHGAVAIGEEAFFRGVLNNSFSHQWGEWWGLTASSVSFGLAHTGDGMSADAGVATVFGAYLGWVHQRNDYRMAESVAIHFWWNVFVSLAALRHDPEDRTARVAIELPF</sequence>
<feature type="signal peptide" evidence="1">
    <location>
        <begin position="1"/>
        <end position="28"/>
    </location>
</feature>
<keyword evidence="4" id="KW-1185">Reference proteome</keyword>
<evidence type="ECO:0000256" key="1">
    <source>
        <dbReference type="SAM" id="SignalP"/>
    </source>
</evidence>
<dbReference type="Proteomes" id="UP000218890">
    <property type="component" value="Chromosome"/>
</dbReference>
<reference evidence="3" key="1">
    <citation type="submission" date="2016-02" db="EMBL/GenBank/DDBJ databases">
        <title>Halorhodospira halochloris DSM-1059 complete genome, version 2.</title>
        <authorList>
            <person name="Tsukatani Y."/>
        </authorList>
    </citation>
    <scope>NUCLEOTIDE SEQUENCE</scope>
    <source>
        <strain evidence="3">DSM 1059</strain>
    </source>
</reference>
<dbReference type="KEGG" id="hhk:HH1059_09390"/>
<dbReference type="Pfam" id="PF02517">
    <property type="entry name" value="Rce1-like"/>
    <property type="match status" value="1"/>
</dbReference>
<dbReference type="GO" id="GO:0004175">
    <property type="term" value="F:endopeptidase activity"/>
    <property type="evidence" value="ECO:0007669"/>
    <property type="project" value="UniProtKB-ARBA"/>
</dbReference>
<organism evidence="3 4">
    <name type="scientific">Halorhodospira halochloris</name>
    <name type="common">Ectothiorhodospira halochloris</name>
    <dbReference type="NCBI Taxonomy" id="1052"/>
    <lineage>
        <taxon>Bacteria</taxon>
        <taxon>Pseudomonadati</taxon>
        <taxon>Pseudomonadota</taxon>
        <taxon>Gammaproteobacteria</taxon>
        <taxon>Chromatiales</taxon>
        <taxon>Ectothiorhodospiraceae</taxon>
        <taxon>Halorhodospira</taxon>
    </lineage>
</organism>
<feature type="domain" description="CAAX prenyl protease 2/Lysostaphin resistance protein A-like" evidence="2">
    <location>
        <begin position="206"/>
        <end position="286"/>
    </location>
</feature>
<name>A0A0X8XA00_HALHR</name>
<dbReference type="AlphaFoldDB" id="A0A0X8XA00"/>
<proteinExistence type="predicted"/>